<dbReference type="Proteomes" id="UP000652761">
    <property type="component" value="Unassembled WGS sequence"/>
</dbReference>
<keyword evidence="5" id="KW-0938">Abscisic acid signaling pathway</keyword>
<accession>A0A843UN11</accession>
<dbReference type="InterPro" id="IPR050279">
    <property type="entry name" value="Plant_def-hormone_signal"/>
</dbReference>
<evidence type="ECO:0000313" key="9">
    <source>
        <dbReference type="EMBL" id="MQL84888.1"/>
    </source>
</evidence>
<evidence type="ECO:0000256" key="3">
    <source>
        <dbReference type="ARBA" id="ARBA00008594"/>
    </source>
</evidence>
<evidence type="ECO:0000313" key="10">
    <source>
        <dbReference type="Proteomes" id="UP000652761"/>
    </source>
</evidence>
<reference evidence="9" key="1">
    <citation type="submission" date="2017-07" db="EMBL/GenBank/DDBJ databases">
        <title>Taro Niue Genome Assembly and Annotation.</title>
        <authorList>
            <person name="Atibalentja N."/>
            <person name="Keating K."/>
            <person name="Fields C.J."/>
        </authorList>
    </citation>
    <scope>NUCLEOTIDE SEQUENCE</scope>
    <source>
        <strain evidence="9">Niue_2</strain>
        <tissue evidence="9">Leaf</tissue>
    </source>
</reference>
<evidence type="ECO:0008006" key="11">
    <source>
        <dbReference type="Google" id="ProtNLM"/>
    </source>
</evidence>
<comment type="subcellular location">
    <subcellularLocation>
        <location evidence="2">Cytoplasm</location>
    </subcellularLocation>
    <subcellularLocation>
        <location evidence="1">Nucleus</location>
    </subcellularLocation>
</comment>
<dbReference type="PANTHER" id="PTHR31213">
    <property type="entry name" value="OS08G0374000 PROTEIN-RELATED"/>
    <property type="match status" value="1"/>
</dbReference>
<dbReference type="EMBL" id="NMUH01000792">
    <property type="protein sequence ID" value="MQL84888.1"/>
    <property type="molecule type" value="Genomic_DNA"/>
</dbReference>
<dbReference type="GO" id="GO:0005634">
    <property type="term" value="C:nucleus"/>
    <property type="evidence" value="ECO:0007669"/>
    <property type="project" value="UniProtKB-SubCell"/>
</dbReference>
<keyword evidence="7" id="KW-0539">Nucleus</keyword>
<dbReference type="PANTHER" id="PTHR31213:SF138">
    <property type="entry name" value="ABSCISIC ACID RECEPTOR PYL6"/>
    <property type="match status" value="1"/>
</dbReference>
<keyword evidence="4" id="KW-0963">Cytoplasm</keyword>
<dbReference type="GO" id="GO:0010427">
    <property type="term" value="F:abscisic acid binding"/>
    <property type="evidence" value="ECO:0007669"/>
    <property type="project" value="TreeGrafter"/>
</dbReference>
<dbReference type="InterPro" id="IPR023393">
    <property type="entry name" value="START-like_dom_sf"/>
</dbReference>
<sequence>MPPSSKNSLRSTLPPPPPSPSLYISSPHFNLMTLRPLTSLTHHAASLLSPTSPLSLVFSGTLHARPQLQSALWPNPLEDRRGNQCYSAVVQAVAAPVSTIWSVVRRFDNPQAYKHFVKSCHVLVGDDSSFGTLREVRVVSGLPAATNMERLEALDEESYILSFRIVGGKHCLTNYRSVTTLHGDSGPSRAKSSIVVESYVVDVLPGNTKDDTRIFIDAIVSNHLGTAAVDPSGSGHELVLSYDVLSPVGIDVSHNVLQGKIPDGLIGLGGGARIPQPVSQLLGGGDPGGKLAEDGQPEGVGPVAQLIVGAGHATGGAVHTSTHQMRQVSLASMPWQLKEMRILGADCIGDQI</sequence>
<dbReference type="GO" id="GO:0005737">
    <property type="term" value="C:cytoplasm"/>
    <property type="evidence" value="ECO:0007669"/>
    <property type="project" value="UniProtKB-SubCell"/>
</dbReference>
<dbReference type="CDD" id="cd07821">
    <property type="entry name" value="PYR_PYL_RCAR_like"/>
    <property type="match status" value="1"/>
</dbReference>
<dbReference type="AlphaFoldDB" id="A0A843UN11"/>
<dbReference type="OrthoDB" id="4436220at2759"/>
<protein>
    <recommendedName>
        <fullName evidence="11">Abscisic acid receptor PYL4</fullName>
    </recommendedName>
</protein>
<evidence type="ECO:0000256" key="6">
    <source>
        <dbReference type="ARBA" id="ARBA00023170"/>
    </source>
</evidence>
<evidence type="ECO:0000256" key="7">
    <source>
        <dbReference type="ARBA" id="ARBA00023242"/>
    </source>
</evidence>
<evidence type="ECO:0000256" key="5">
    <source>
        <dbReference type="ARBA" id="ARBA00022682"/>
    </source>
</evidence>
<dbReference type="SUPFAM" id="SSF55961">
    <property type="entry name" value="Bet v1-like"/>
    <property type="match status" value="1"/>
</dbReference>
<dbReference type="Gene3D" id="3.30.530.20">
    <property type="match status" value="1"/>
</dbReference>
<comment type="similarity">
    <text evidence="3">Belongs to the PYR/PYL/RCAR abscisic acid intracellular receptor family.</text>
</comment>
<dbReference type="Pfam" id="PF10604">
    <property type="entry name" value="Polyketide_cyc2"/>
    <property type="match status" value="1"/>
</dbReference>
<proteinExistence type="inferred from homology"/>
<keyword evidence="8" id="KW-0650">Protein phosphatase inhibitor</keyword>
<evidence type="ECO:0000256" key="4">
    <source>
        <dbReference type="ARBA" id="ARBA00022490"/>
    </source>
</evidence>
<dbReference type="GO" id="GO:0038023">
    <property type="term" value="F:signaling receptor activity"/>
    <property type="evidence" value="ECO:0007669"/>
    <property type="project" value="TreeGrafter"/>
</dbReference>
<keyword evidence="10" id="KW-1185">Reference proteome</keyword>
<dbReference type="GO" id="GO:0004864">
    <property type="term" value="F:protein phosphatase inhibitor activity"/>
    <property type="evidence" value="ECO:0007669"/>
    <property type="project" value="UniProtKB-KW"/>
</dbReference>
<keyword evidence="6" id="KW-0675">Receptor</keyword>
<dbReference type="InterPro" id="IPR019587">
    <property type="entry name" value="Polyketide_cyclase/dehydratase"/>
</dbReference>
<dbReference type="GO" id="GO:0009738">
    <property type="term" value="P:abscisic acid-activated signaling pathway"/>
    <property type="evidence" value="ECO:0007669"/>
    <property type="project" value="UniProtKB-KW"/>
</dbReference>
<evidence type="ECO:0000256" key="8">
    <source>
        <dbReference type="ARBA" id="ARBA00023272"/>
    </source>
</evidence>
<name>A0A843UN11_COLES</name>
<evidence type="ECO:0000256" key="1">
    <source>
        <dbReference type="ARBA" id="ARBA00004123"/>
    </source>
</evidence>
<organism evidence="9 10">
    <name type="scientific">Colocasia esculenta</name>
    <name type="common">Wild taro</name>
    <name type="synonym">Arum esculentum</name>
    <dbReference type="NCBI Taxonomy" id="4460"/>
    <lineage>
        <taxon>Eukaryota</taxon>
        <taxon>Viridiplantae</taxon>
        <taxon>Streptophyta</taxon>
        <taxon>Embryophyta</taxon>
        <taxon>Tracheophyta</taxon>
        <taxon>Spermatophyta</taxon>
        <taxon>Magnoliopsida</taxon>
        <taxon>Liliopsida</taxon>
        <taxon>Araceae</taxon>
        <taxon>Aroideae</taxon>
        <taxon>Colocasieae</taxon>
        <taxon>Colocasia</taxon>
    </lineage>
</organism>
<comment type="caution">
    <text evidence="9">The sequence shown here is derived from an EMBL/GenBank/DDBJ whole genome shotgun (WGS) entry which is preliminary data.</text>
</comment>
<evidence type="ECO:0000256" key="2">
    <source>
        <dbReference type="ARBA" id="ARBA00004496"/>
    </source>
</evidence>
<gene>
    <name evidence="9" type="ORF">Taro_017405</name>
</gene>